<dbReference type="InterPro" id="IPR002878">
    <property type="entry name" value="ChsH2_C"/>
</dbReference>
<organism evidence="2 3">
    <name type="scientific">Thermocrispum agreste</name>
    <dbReference type="NCBI Taxonomy" id="37925"/>
    <lineage>
        <taxon>Bacteria</taxon>
        <taxon>Bacillati</taxon>
        <taxon>Actinomycetota</taxon>
        <taxon>Actinomycetes</taxon>
        <taxon>Pseudonocardiales</taxon>
        <taxon>Pseudonocardiaceae</taxon>
        <taxon>Thermocrispum</taxon>
    </lineage>
</organism>
<feature type="domain" description="ChsH2 C-terminal OB-fold" evidence="1">
    <location>
        <begin position="376"/>
        <end position="434"/>
    </location>
</feature>
<dbReference type="SUPFAM" id="SSF53901">
    <property type="entry name" value="Thiolase-like"/>
    <property type="match status" value="2"/>
</dbReference>
<evidence type="ECO:0000259" key="1">
    <source>
        <dbReference type="Pfam" id="PF01796"/>
    </source>
</evidence>
<proteinExistence type="predicted"/>
<dbReference type="EMBL" id="QGUI02000003">
    <property type="protein sequence ID" value="MFO7190729.1"/>
    <property type="molecule type" value="Genomic_DNA"/>
</dbReference>
<comment type="caution">
    <text evidence="2">The sequence shown here is derived from an EMBL/GenBank/DDBJ whole genome shotgun (WGS) entry which is preliminary data.</text>
</comment>
<protein>
    <submittedName>
        <fullName evidence="2">OB-fold domain-containing protein</fullName>
    </submittedName>
</protein>
<evidence type="ECO:0000313" key="2">
    <source>
        <dbReference type="EMBL" id="MFO7190729.1"/>
    </source>
</evidence>
<dbReference type="SUPFAM" id="SSF50249">
    <property type="entry name" value="Nucleic acid-binding proteins"/>
    <property type="match status" value="1"/>
</dbReference>
<gene>
    <name evidence="2" type="ORF">DIU77_000580</name>
</gene>
<accession>A0ABD6FCA1</accession>
<dbReference type="Pfam" id="PF01796">
    <property type="entry name" value="OB_ChsH2_C"/>
    <property type="match status" value="1"/>
</dbReference>
<sequence>MTGLVAYATYLPRPRVRLPEIAATLGTGPAEGERVAASYDEDSTTMAVEAAARLLCTHQATPRAIYFATTSPAYLDKTNAAAIHAALALPQETFAADVIGSARSAFAAWRAARADGGLAVLADVRTGRPGSSDERFGGDGAVALLFGDSAAPIADVLAERSWSVEILDRWRLPGRQASDQWEERFGAETYLPLVRHAAEATLAAAGLDSADHVVVVSPNSGVRKQAMRAFATASTTPIGHSGAADFGLGLAAVLDRAEPGETILVLSAADGCDALALRATDHLPAGRQRRTVAEQLDDGVVVPYATYLGWRGWLEREPPRRPEPGRPAGPPSARAVDWKFAFTGSVCSRCGFTHLPPVRVCKECGAVDEMQRRSLAGATGTVATYTVDRLAYSPSPPLIEAIVDFDGGGRYPLEVADARPGDLAVGTRVGLSFRRLFTAGGVHNYFWKARVLEPPGGSAGAGGGAA</sequence>
<dbReference type="InterPro" id="IPR016039">
    <property type="entry name" value="Thiolase-like"/>
</dbReference>
<evidence type="ECO:0000313" key="3">
    <source>
        <dbReference type="Proteomes" id="UP000249324"/>
    </source>
</evidence>
<dbReference type="InterPro" id="IPR012340">
    <property type="entry name" value="NA-bd_OB-fold"/>
</dbReference>
<dbReference type="Gene3D" id="3.40.47.10">
    <property type="match status" value="1"/>
</dbReference>
<dbReference type="Proteomes" id="UP000249324">
    <property type="component" value="Unassembled WGS sequence"/>
</dbReference>
<reference evidence="2 3" key="1">
    <citation type="journal article" date="2021" name="BMC Genomics">
        <title>Genome-resolved metagenome and metatranscriptome analyses of thermophilic composting reveal key bacterial players and their metabolic interactions.</title>
        <authorList>
            <person name="Braga L.P.P."/>
            <person name="Pereira R.V."/>
            <person name="Martins L.F."/>
            <person name="Moura L.M.S."/>
            <person name="Sanchez F.B."/>
            <person name="Patane J.S.L."/>
            <person name="da Silva A.M."/>
            <person name="Setubal J.C."/>
        </authorList>
    </citation>
    <scope>NUCLEOTIDE SEQUENCE [LARGE SCALE GENOMIC DNA]</scope>
    <source>
        <strain evidence="2">ZC4RG45</strain>
    </source>
</reference>
<name>A0ABD6FCA1_9PSEU</name>
<dbReference type="AlphaFoldDB" id="A0ABD6FCA1"/>